<dbReference type="InterPro" id="IPR016177">
    <property type="entry name" value="DNA-bd_dom_sf"/>
</dbReference>
<dbReference type="EMBL" id="JBBJCI010000286">
    <property type="protein sequence ID" value="KAK7236204.1"/>
    <property type="molecule type" value="Genomic_DNA"/>
</dbReference>
<reference evidence="2 3" key="1">
    <citation type="submission" date="2024-03" db="EMBL/GenBank/DDBJ databases">
        <title>Aureococcus anophagefferens CCMP1851 and Kratosvirus quantuckense: Draft genome of a second virus-susceptible host strain in the model system.</title>
        <authorList>
            <person name="Chase E."/>
            <person name="Truchon A.R."/>
            <person name="Schepens W."/>
            <person name="Wilhelm S.W."/>
        </authorList>
    </citation>
    <scope>NUCLEOTIDE SEQUENCE [LARGE SCALE GENOMIC DNA]</scope>
    <source>
        <strain evidence="2 3">CCMP1851</strain>
    </source>
</reference>
<protein>
    <recommendedName>
        <fullName evidence="4">Zinc finger PHD-type domain-containing protein</fullName>
    </recommendedName>
</protein>
<dbReference type="InterPro" id="IPR011011">
    <property type="entry name" value="Znf_FYVE_PHD"/>
</dbReference>
<keyword evidence="3" id="KW-1185">Reference proteome</keyword>
<comment type="caution">
    <text evidence="2">The sequence shown here is derived from an EMBL/GenBank/DDBJ whole genome shotgun (WGS) entry which is preliminary data.</text>
</comment>
<dbReference type="Proteomes" id="UP001363151">
    <property type="component" value="Unassembled WGS sequence"/>
</dbReference>
<feature type="compositionally biased region" description="Basic and acidic residues" evidence="1">
    <location>
        <begin position="368"/>
        <end position="377"/>
    </location>
</feature>
<gene>
    <name evidence="2" type="ORF">SO694_00060238</name>
</gene>
<sequence>MCFLLGRVPGVLAFARSVGARVDLEALPAWDADAGDDLCPALPACAASCCACPHGPAFDALAAARARRSASAAVWNLLACESCGVSYAHAGCLAKRRRGGFVCGLCESGDDDGARPRARPRVARRRASGAAPPLAAPRRAPAAGALALAAAEDARAPAGRPRNRRRRRARPRRRAVPAPAPRARRARAAGGRRRARRARPAHPRRAGEPEEGRLQERAALRRLQVRVGGAREVSSFGTRADLRHDIALGYVVVVDRAPTPPPRAQRATALPSFVKSCPAYLGRAARGARSRARAPGIPNGDPAPGWHKEIIPRKHDPREADVHFYDARSGRQFRSLASLRARRARRRRPRRLRLPPRGRPRALPAGARAERDQRRAPGDAGAASRSGSRRGARRAGRDVPPHPTATVRAAEAAVDRTGGTAEQRAFASLMAAVYSHNKTY</sequence>
<feature type="compositionally biased region" description="Low complexity" evidence="1">
    <location>
        <begin position="128"/>
        <end position="160"/>
    </location>
</feature>
<accession>A0ABR1FRC4</accession>
<feature type="region of interest" description="Disordered" evidence="1">
    <location>
        <begin position="336"/>
        <end position="417"/>
    </location>
</feature>
<evidence type="ECO:0008006" key="4">
    <source>
        <dbReference type="Google" id="ProtNLM"/>
    </source>
</evidence>
<feature type="compositionally biased region" description="Basic residues" evidence="1">
    <location>
        <begin position="116"/>
        <end position="127"/>
    </location>
</feature>
<feature type="compositionally biased region" description="Basic residues" evidence="1">
    <location>
        <begin position="340"/>
        <end position="360"/>
    </location>
</feature>
<dbReference type="SUPFAM" id="SSF57903">
    <property type="entry name" value="FYVE/PHD zinc finger"/>
    <property type="match status" value="1"/>
</dbReference>
<feature type="compositionally biased region" description="Basic and acidic residues" evidence="1">
    <location>
        <begin position="306"/>
        <end position="318"/>
    </location>
</feature>
<feature type="region of interest" description="Disordered" evidence="1">
    <location>
        <begin position="287"/>
        <end position="318"/>
    </location>
</feature>
<organism evidence="2 3">
    <name type="scientific">Aureococcus anophagefferens</name>
    <name type="common">Harmful bloom alga</name>
    <dbReference type="NCBI Taxonomy" id="44056"/>
    <lineage>
        <taxon>Eukaryota</taxon>
        <taxon>Sar</taxon>
        <taxon>Stramenopiles</taxon>
        <taxon>Ochrophyta</taxon>
        <taxon>Pelagophyceae</taxon>
        <taxon>Pelagomonadales</taxon>
        <taxon>Pelagomonadaceae</taxon>
        <taxon>Aureococcus</taxon>
    </lineage>
</organism>
<evidence type="ECO:0000313" key="3">
    <source>
        <dbReference type="Proteomes" id="UP001363151"/>
    </source>
</evidence>
<feature type="compositionally biased region" description="Basic residues" evidence="1">
    <location>
        <begin position="161"/>
        <end position="175"/>
    </location>
</feature>
<dbReference type="Gene3D" id="3.30.40.10">
    <property type="entry name" value="Zinc/RING finger domain, C3HC4 (zinc finger)"/>
    <property type="match status" value="1"/>
</dbReference>
<dbReference type="InterPro" id="IPR013083">
    <property type="entry name" value="Znf_RING/FYVE/PHD"/>
</dbReference>
<evidence type="ECO:0000313" key="2">
    <source>
        <dbReference type="EMBL" id="KAK7236204.1"/>
    </source>
</evidence>
<evidence type="ECO:0000256" key="1">
    <source>
        <dbReference type="SAM" id="MobiDB-lite"/>
    </source>
</evidence>
<name>A0ABR1FRC4_AURAN</name>
<dbReference type="SUPFAM" id="SSF54171">
    <property type="entry name" value="DNA-binding domain"/>
    <property type="match status" value="1"/>
</dbReference>
<feature type="region of interest" description="Disordered" evidence="1">
    <location>
        <begin position="110"/>
        <end position="213"/>
    </location>
</feature>
<proteinExistence type="predicted"/>
<feature type="compositionally biased region" description="Basic residues" evidence="1">
    <location>
        <begin position="182"/>
        <end position="204"/>
    </location>
</feature>